<dbReference type="EMBL" id="SNYC01000003">
    <property type="protein sequence ID" value="TDQ12152.1"/>
    <property type="molecule type" value="Genomic_DNA"/>
</dbReference>
<dbReference type="Pfam" id="PF00589">
    <property type="entry name" value="Phage_integrase"/>
    <property type="match status" value="1"/>
</dbReference>
<dbReference type="AlphaFoldDB" id="A0A4R6T130"/>
<evidence type="ECO:0000313" key="4">
    <source>
        <dbReference type="EMBL" id="TDQ12152.1"/>
    </source>
</evidence>
<dbReference type="SUPFAM" id="SSF56349">
    <property type="entry name" value="DNA breaking-rejoining enzymes"/>
    <property type="match status" value="1"/>
</dbReference>
<dbReference type="Pfam" id="PF13102">
    <property type="entry name" value="Phage_int_SAM_5"/>
    <property type="match status" value="1"/>
</dbReference>
<accession>A0A4R6T130</accession>
<dbReference type="GO" id="GO:0003677">
    <property type="term" value="F:DNA binding"/>
    <property type="evidence" value="ECO:0007669"/>
    <property type="project" value="UniProtKB-KW"/>
</dbReference>
<dbReference type="PROSITE" id="PS51898">
    <property type="entry name" value="TYR_RECOMBINASE"/>
    <property type="match status" value="1"/>
</dbReference>
<dbReference type="OrthoDB" id="9806835at2"/>
<feature type="domain" description="Tyr recombinase" evidence="3">
    <location>
        <begin position="213"/>
        <end position="394"/>
    </location>
</feature>
<dbReference type="Gene3D" id="1.10.443.10">
    <property type="entry name" value="Intergrase catalytic core"/>
    <property type="match status" value="1"/>
</dbReference>
<proteinExistence type="predicted"/>
<keyword evidence="2" id="KW-0233">DNA recombination</keyword>
<comment type="caution">
    <text evidence="4">The sequence shown here is derived from an EMBL/GenBank/DDBJ whole genome shotgun (WGS) entry which is preliminary data.</text>
</comment>
<dbReference type="InterPro" id="IPR010998">
    <property type="entry name" value="Integrase_recombinase_N"/>
</dbReference>
<keyword evidence="1" id="KW-0238">DNA-binding</keyword>
<protein>
    <submittedName>
        <fullName evidence="4">Site-specific recombinase XerD</fullName>
    </submittedName>
</protein>
<dbReference type="InterPro" id="IPR025269">
    <property type="entry name" value="SAM-like_dom"/>
</dbReference>
<dbReference type="RefSeq" id="WP_133575161.1">
    <property type="nucleotide sequence ID" value="NZ_SNYC01000003.1"/>
</dbReference>
<dbReference type="Gene3D" id="1.10.150.130">
    <property type="match status" value="1"/>
</dbReference>
<organism evidence="4 5">
    <name type="scientific">Pedobacter metabolipauper</name>
    <dbReference type="NCBI Taxonomy" id="425513"/>
    <lineage>
        <taxon>Bacteria</taxon>
        <taxon>Pseudomonadati</taxon>
        <taxon>Bacteroidota</taxon>
        <taxon>Sphingobacteriia</taxon>
        <taxon>Sphingobacteriales</taxon>
        <taxon>Sphingobacteriaceae</taxon>
        <taxon>Pedobacter</taxon>
    </lineage>
</organism>
<keyword evidence="5" id="KW-1185">Reference proteome</keyword>
<dbReference type="InterPro" id="IPR011010">
    <property type="entry name" value="DNA_brk_join_enz"/>
</dbReference>
<dbReference type="Proteomes" id="UP000295620">
    <property type="component" value="Unassembled WGS sequence"/>
</dbReference>
<dbReference type="GO" id="GO:0015074">
    <property type="term" value="P:DNA integration"/>
    <property type="evidence" value="ECO:0007669"/>
    <property type="project" value="InterPro"/>
</dbReference>
<evidence type="ECO:0000256" key="1">
    <source>
        <dbReference type="ARBA" id="ARBA00023125"/>
    </source>
</evidence>
<reference evidence="4 5" key="1">
    <citation type="submission" date="2019-03" db="EMBL/GenBank/DDBJ databases">
        <title>Genomic Encyclopedia of Archaeal and Bacterial Type Strains, Phase II (KMG-II): from individual species to whole genera.</title>
        <authorList>
            <person name="Goeker M."/>
        </authorList>
    </citation>
    <scope>NUCLEOTIDE SEQUENCE [LARGE SCALE GENOMIC DNA]</scope>
    <source>
        <strain evidence="4 5">DSM 19035</strain>
    </source>
</reference>
<name>A0A4R6T130_9SPHI</name>
<dbReference type="InterPro" id="IPR013762">
    <property type="entry name" value="Integrase-like_cat_sf"/>
</dbReference>
<evidence type="ECO:0000313" key="5">
    <source>
        <dbReference type="Proteomes" id="UP000295620"/>
    </source>
</evidence>
<evidence type="ECO:0000256" key="2">
    <source>
        <dbReference type="ARBA" id="ARBA00023172"/>
    </source>
</evidence>
<gene>
    <name evidence="4" type="ORF">ATK78_1284</name>
</gene>
<dbReference type="InterPro" id="IPR002104">
    <property type="entry name" value="Integrase_catalytic"/>
</dbReference>
<evidence type="ECO:0000259" key="3">
    <source>
        <dbReference type="PROSITE" id="PS51898"/>
    </source>
</evidence>
<sequence>MLKNYKWAKGYKGPTGDPNEEWFAYYSFINPGTGRFERIKVKEGLNYYHDLKEKETFLKELVDEINKNLKAGYNPFDVPKIEKDIVQEIVDEKHREDNPKSPLLTHAFIDFLNNKRGKDLAKPTIDAYEGYVGKFENYLFEAKKADIRLDQIDAKFISDMLEWLKVHHDWNGTTYNNHLNYWVTLLNWFAKKPRFWIKREEFDIGTDGEIEHKNTKPMKNQYFGDTVAENVKKAMLKYPKVLYFSQFIYFSCMRPDEIRNLKVENVDIKGRYIKIIGKTKSRTVPICDELAEMLTSLRLEQFPANYYVIGYQAEVSDQMHSENYFTRVFREDIRKPLGLSDNFTMYGWKHTRVVDLLNAGYTDAEIMNLTGHRDTASYDKYKRELIGHMNTRLRGKTIGWDAKSLVLTSLP</sequence>
<dbReference type="GO" id="GO:0006310">
    <property type="term" value="P:DNA recombination"/>
    <property type="evidence" value="ECO:0007669"/>
    <property type="project" value="UniProtKB-KW"/>
</dbReference>